<gene>
    <name evidence="2" type="ORF">ABB26_17025</name>
</gene>
<dbReference type="SUPFAM" id="SSF51735">
    <property type="entry name" value="NAD(P)-binding Rossmann-fold domains"/>
    <property type="match status" value="1"/>
</dbReference>
<dbReference type="AlphaFoldDB" id="A0A0R0C8J7"/>
<feature type="domain" description="NAD(P)-binding" evidence="1">
    <location>
        <begin position="7"/>
        <end position="205"/>
    </location>
</feature>
<accession>A0A0R0C8J7</accession>
<reference evidence="2 3" key="1">
    <citation type="submission" date="2015-05" db="EMBL/GenBank/DDBJ databases">
        <title>Genome sequencing and analysis of members of genus Stenotrophomonas.</title>
        <authorList>
            <person name="Patil P.P."/>
            <person name="Midha S."/>
            <person name="Patil P.B."/>
        </authorList>
    </citation>
    <scope>NUCLEOTIDE SEQUENCE [LARGE SCALE GENOMIC DNA]</scope>
    <source>
        <strain evidence="2 3">DSM 18929</strain>
    </source>
</reference>
<dbReference type="PANTHER" id="PTHR43355">
    <property type="entry name" value="FLAVIN REDUCTASE (NADPH)"/>
    <property type="match status" value="1"/>
</dbReference>
<evidence type="ECO:0000259" key="1">
    <source>
        <dbReference type="Pfam" id="PF13460"/>
    </source>
</evidence>
<dbReference type="PANTHER" id="PTHR43355:SF2">
    <property type="entry name" value="FLAVIN REDUCTASE (NADPH)"/>
    <property type="match status" value="1"/>
</dbReference>
<protein>
    <recommendedName>
        <fullName evidence="1">NAD(P)-binding domain-containing protein</fullName>
    </recommendedName>
</protein>
<dbReference type="PATRIC" id="fig|405444.3.peg.2667"/>
<dbReference type="Proteomes" id="UP000050864">
    <property type="component" value="Unassembled WGS sequence"/>
</dbReference>
<dbReference type="EMBL" id="LDJI01000039">
    <property type="protein sequence ID" value="KRG62164.1"/>
    <property type="molecule type" value="Genomic_DNA"/>
</dbReference>
<dbReference type="RefSeq" id="WP_057635906.1">
    <property type="nucleotide sequence ID" value="NZ_LDJI01000039.1"/>
</dbReference>
<name>A0A0R0C8J7_9GAMM</name>
<organism evidence="2 3">
    <name type="scientific">Stenotrophomonas humi</name>
    <dbReference type="NCBI Taxonomy" id="405444"/>
    <lineage>
        <taxon>Bacteria</taxon>
        <taxon>Pseudomonadati</taxon>
        <taxon>Pseudomonadota</taxon>
        <taxon>Gammaproteobacteria</taxon>
        <taxon>Lysobacterales</taxon>
        <taxon>Lysobacteraceae</taxon>
        <taxon>Stenotrophomonas</taxon>
    </lineage>
</organism>
<evidence type="ECO:0000313" key="3">
    <source>
        <dbReference type="Proteomes" id="UP000050864"/>
    </source>
</evidence>
<dbReference type="Pfam" id="PF13460">
    <property type="entry name" value="NAD_binding_10"/>
    <property type="match status" value="1"/>
</dbReference>
<dbReference type="OrthoDB" id="7352421at2"/>
<proteinExistence type="predicted"/>
<dbReference type="InterPro" id="IPR051606">
    <property type="entry name" value="Polyketide_Oxido-like"/>
</dbReference>
<dbReference type="InterPro" id="IPR036291">
    <property type="entry name" value="NAD(P)-bd_dom_sf"/>
</dbReference>
<dbReference type="GO" id="GO:0016646">
    <property type="term" value="F:oxidoreductase activity, acting on the CH-NH group of donors, NAD or NADP as acceptor"/>
    <property type="evidence" value="ECO:0007669"/>
    <property type="project" value="TreeGrafter"/>
</dbReference>
<keyword evidence="3" id="KW-1185">Reference proteome</keyword>
<sequence>MKVALIGATGFVGNALLEELLARGHDVTALVRNPDKLAARPNLHVIKTDVQDAARVQAAVAGNDAVISAFNPGWANPDIYQDFMSGTRAIVAGTKAAGVKRYIVIGGAGSLYAPDGTQLVDSPNFPAAIYPGASAARDGLTELKQESTLDWTQLSPPVAFHAGGPSERTGKYRVGGDTPLNTGDGPGTISAADLALAVVDELEAPKHVGERFTVAW</sequence>
<dbReference type="STRING" id="405444.ABB26_17025"/>
<comment type="caution">
    <text evidence="2">The sequence shown here is derived from an EMBL/GenBank/DDBJ whole genome shotgun (WGS) entry which is preliminary data.</text>
</comment>
<dbReference type="CDD" id="cd05244">
    <property type="entry name" value="BVR-B_like_SDR_a"/>
    <property type="match status" value="1"/>
</dbReference>
<dbReference type="Gene3D" id="3.40.50.720">
    <property type="entry name" value="NAD(P)-binding Rossmann-like Domain"/>
    <property type="match status" value="1"/>
</dbReference>
<dbReference type="InterPro" id="IPR016040">
    <property type="entry name" value="NAD(P)-bd_dom"/>
</dbReference>
<evidence type="ECO:0000313" key="2">
    <source>
        <dbReference type="EMBL" id="KRG62164.1"/>
    </source>
</evidence>